<comment type="caution">
    <text evidence="2">The sequence shown here is derived from an EMBL/GenBank/DDBJ whole genome shotgun (WGS) entry which is preliminary data.</text>
</comment>
<dbReference type="AlphaFoldDB" id="A0A840E5C6"/>
<organism evidence="2 3">
    <name type="scientific">Neolewinella aquimaris</name>
    <dbReference type="NCBI Taxonomy" id="1835722"/>
    <lineage>
        <taxon>Bacteria</taxon>
        <taxon>Pseudomonadati</taxon>
        <taxon>Bacteroidota</taxon>
        <taxon>Saprospiria</taxon>
        <taxon>Saprospirales</taxon>
        <taxon>Lewinellaceae</taxon>
        <taxon>Neolewinella</taxon>
    </lineage>
</organism>
<reference evidence="2 3" key="1">
    <citation type="submission" date="2020-08" db="EMBL/GenBank/DDBJ databases">
        <title>Genomic Encyclopedia of Type Strains, Phase IV (KMG-IV): sequencing the most valuable type-strain genomes for metagenomic binning, comparative biology and taxonomic classification.</title>
        <authorList>
            <person name="Goeker M."/>
        </authorList>
    </citation>
    <scope>NUCLEOTIDE SEQUENCE [LARGE SCALE GENOMIC DNA]</scope>
    <source>
        <strain evidence="2 3">DSM 105137</strain>
    </source>
</reference>
<dbReference type="RefSeq" id="WP_183496621.1">
    <property type="nucleotide sequence ID" value="NZ_JACIFF010000008.1"/>
</dbReference>
<evidence type="ECO:0000256" key="1">
    <source>
        <dbReference type="SAM" id="SignalP"/>
    </source>
</evidence>
<protein>
    <submittedName>
        <fullName evidence="2">Uncharacterized protein</fullName>
    </submittedName>
</protein>
<proteinExistence type="predicted"/>
<dbReference type="Gene3D" id="2.60.40.3080">
    <property type="match status" value="1"/>
</dbReference>
<dbReference type="EMBL" id="JACIFF010000008">
    <property type="protein sequence ID" value="MBB4080381.1"/>
    <property type="molecule type" value="Genomic_DNA"/>
</dbReference>
<feature type="signal peptide" evidence="1">
    <location>
        <begin position="1"/>
        <end position="18"/>
    </location>
</feature>
<gene>
    <name evidence="2" type="ORF">GGR28_003015</name>
</gene>
<name>A0A840E5C6_9BACT</name>
<sequence length="114" mass="12780">MKSLLFLFLLCTCVPALATTPAEPLITRSAVEAYNLSLTVANMEKQRTRIEIRDAKNNSVVFGTTVKNHNGYRASFNLSELDPGRYIVTVKKGDTVRQQIIRKSEVGIMCSDWN</sequence>
<keyword evidence="1" id="KW-0732">Signal</keyword>
<dbReference type="Proteomes" id="UP000576209">
    <property type="component" value="Unassembled WGS sequence"/>
</dbReference>
<accession>A0A840E5C6</accession>
<feature type="chain" id="PRO_5032498614" evidence="1">
    <location>
        <begin position="19"/>
        <end position="114"/>
    </location>
</feature>
<evidence type="ECO:0000313" key="2">
    <source>
        <dbReference type="EMBL" id="MBB4080381.1"/>
    </source>
</evidence>
<evidence type="ECO:0000313" key="3">
    <source>
        <dbReference type="Proteomes" id="UP000576209"/>
    </source>
</evidence>
<keyword evidence="3" id="KW-1185">Reference proteome</keyword>